<dbReference type="PANTHER" id="PTHR34512:SF30">
    <property type="entry name" value="OUTER MEMBRANE PROTEIN ASSEMBLY FACTOR BAMB"/>
    <property type="match status" value="1"/>
</dbReference>
<dbReference type="RefSeq" id="WP_138894142.1">
    <property type="nucleotide sequence ID" value="NZ_BMVO01000008.1"/>
</dbReference>
<keyword evidence="1" id="KW-0812">Transmembrane</keyword>
<comment type="caution">
    <text evidence="3">The sequence shown here is derived from an EMBL/GenBank/DDBJ whole genome shotgun (WGS) entry which is preliminary data.</text>
</comment>
<gene>
    <name evidence="3" type="ORF">GCM10010346_30450</name>
</gene>
<evidence type="ECO:0000313" key="3">
    <source>
        <dbReference type="EMBL" id="GHB05348.1"/>
    </source>
</evidence>
<feature type="domain" description="Pyrrolo-quinoline quinone repeat" evidence="2">
    <location>
        <begin position="116"/>
        <end position="276"/>
    </location>
</feature>
<dbReference type="PANTHER" id="PTHR34512">
    <property type="entry name" value="CELL SURFACE PROTEIN"/>
    <property type="match status" value="1"/>
</dbReference>
<dbReference type="InterPro" id="IPR018391">
    <property type="entry name" value="PQQ_b-propeller_rpt"/>
</dbReference>
<name>A0ABQ3DL09_9ACTN</name>
<dbReference type="InterPro" id="IPR011047">
    <property type="entry name" value="Quinoprotein_ADH-like_sf"/>
</dbReference>
<keyword evidence="1" id="KW-1133">Transmembrane helix</keyword>
<organism evidence="3 4">
    <name type="scientific">Streptomyces chryseus</name>
    <dbReference type="NCBI Taxonomy" id="68186"/>
    <lineage>
        <taxon>Bacteria</taxon>
        <taxon>Bacillati</taxon>
        <taxon>Actinomycetota</taxon>
        <taxon>Actinomycetes</taxon>
        <taxon>Kitasatosporales</taxon>
        <taxon>Streptomycetaceae</taxon>
        <taxon>Streptomyces</taxon>
    </lineage>
</organism>
<keyword evidence="4" id="KW-1185">Reference proteome</keyword>
<accession>A0ABQ3DL09</accession>
<dbReference type="SUPFAM" id="SSF50998">
    <property type="entry name" value="Quinoprotein alcohol dehydrogenase-like"/>
    <property type="match status" value="2"/>
</dbReference>
<evidence type="ECO:0000259" key="2">
    <source>
        <dbReference type="Pfam" id="PF13360"/>
    </source>
</evidence>
<dbReference type="InterPro" id="IPR015943">
    <property type="entry name" value="WD40/YVTN_repeat-like_dom_sf"/>
</dbReference>
<dbReference type="Gene3D" id="2.130.10.10">
    <property type="entry name" value="YVTN repeat-like/Quinoprotein amine dehydrogenase"/>
    <property type="match status" value="1"/>
</dbReference>
<reference evidence="4" key="1">
    <citation type="journal article" date="2019" name="Int. J. Syst. Evol. Microbiol.">
        <title>The Global Catalogue of Microorganisms (GCM) 10K type strain sequencing project: providing services to taxonomists for standard genome sequencing and annotation.</title>
        <authorList>
            <consortium name="The Broad Institute Genomics Platform"/>
            <consortium name="The Broad Institute Genome Sequencing Center for Infectious Disease"/>
            <person name="Wu L."/>
            <person name="Ma J."/>
        </authorList>
    </citation>
    <scope>NUCLEOTIDE SEQUENCE [LARGE SCALE GENOMIC DNA]</scope>
    <source>
        <strain evidence="4">JCM 4737</strain>
    </source>
</reference>
<sequence>MNADQLDRAIRDVLHTWAPDDPSAPTDVADRIVRRHRRRSRMRVTGAALGLTGIAFGALLVTGTGGDDGTRQPASRVSRQSNLLWQTTMPGKSWDACTTGPRAVYCRGAEYDGIGLDARTGKVVWQQKAKGVSSGRSPAGSLPGVRDGVLYSYADHAPGAPRAGTDLVAFHIGSRKVLWKHELADDSRRWSSAVLFDGGVLANAPTSKRVTALDYRTGRTLWTHYRSDVDCDRAAIGGVPYLMCSPDSEKAPQRSTVVRLDPATGEPRTVATVKGPTAYIGTDGDAVLLGGMAGGQRFLSDPGPATLTRVDVSSGKVSQHRVDSLPMGVVADGIILASGGNGSAVAYSADDGKRLWSRDLGLKLRKDSRDPTMRELPSDAAVDLGNRVAYYLDPSGHLVGLDLDSGAMRWRGQVQVQVPKRQVEAGVAPELMVYDHGLIGQIGGELFRIKPTLPKARS</sequence>
<evidence type="ECO:0000256" key="1">
    <source>
        <dbReference type="SAM" id="Phobius"/>
    </source>
</evidence>
<proteinExistence type="predicted"/>
<dbReference type="Gene3D" id="2.40.128.630">
    <property type="match status" value="1"/>
</dbReference>
<dbReference type="Proteomes" id="UP000599437">
    <property type="component" value="Unassembled WGS sequence"/>
</dbReference>
<feature type="transmembrane region" description="Helical" evidence="1">
    <location>
        <begin position="44"/>
        <end position="63"/>
    </location>
</feature>
<dbReference type="EMBL" id="BMVO01000008">
    <property type="protein sequence ID" value="GHB05348.1"/>
    <property type="molecule type" value="Genomic_DNA"/>
</dbReference>
<evidence type="ECO:0000313" key="4">
    <source>
        <dbReference type="Proteomes" id="UP000599437"/>
    </source>
</evidence>
<dbReference type="Pfam" id="PF13360">
    <property type="entry name" value="PQQ_2"/>
    <property type="match status" value="1"/>
</dbReference>
<dbReference type="InterPro" id="IPR002372">
    <property type="entry name" value="PQQ_rpt_dom"/>
</dbReference>
<protein>
    <recommendedName>
        <fullName evidence="2">Pyrrolo-quinoline quinone repeat domain-containing protein</fullName>
    </recommendedName>
</protein>
<keyword evidence="1" id="KW-0472">Membrane</keyword>
<dbReference type="SMART" id="SM00564">
    <property type="entry name" value="PQQ"/>
    <property type="match status" value="4"/>
</dbReference>